<dbReference type="GO" id="GO:0005634">
    <property type="term" value="C:nucleus"/>
    <property type="evidence" value="ECO:0007669"/>
    <property type="project" value="UniProtKB-SubCell"/>
</dbReference>
<proteinExistence type="predicted"/>
<dbReference type="GO" id="GO:0000981">
    <property type="term" value="F:DNA-binding transcription factor activity, RNA polymerase II-specific"/>
    <property type="evidence" value="ECO:0007669"/>
    <property type="project" value="TreeGrafter"/>
</dbReference>
<evidence type="ECO:0000256" key="4">
    <source>
        <dbReference type="ARBA" id="ARBA00022902"/>
    </source>
</evidence>
<feature type="compositionally biased region" description="Low complexity" evidence="6">
    <location>
        <begin position="194"/>
        <end position="223"/>
    </location>
</feature>
<dbReference type="PANTHER" id="PTHR19290">
    <property type="entry name" value="BASIC HELIX-LOOP-HELIX PROTEIN NEUROGENIN-RELATED"/>
    <property type="match status" value="1"/>
</dbReference>
<gene>
    <name evidence="8" type="primary">lin-32</name>
    <name evidence="8" type="ORF">T4D_15913</name>
</gene>
<dbReference type="PANTHER" id="PTHR19290:SF162">
    <property type="entry name" value="TRANSCRIPTION FACTOR ATOH7"/>
    <property type="match status" value="1"/>
</dbReference>
<dbReference type="PROSITE" id="PS50888">
    <property type="entry name" value="BHLH"/>
    <property type="match status" value="1"/>
</dbReference>
<dbReference type="GO" id="GO:0046983">
    <property type="term" value="F:protein dimerization activity"/>
    <property type="evidence" value="ECO:0007669"/>
    <property type="project" value="InterPro"/>
</dbReference>
<dbReference type="GO" id="GO:0061564">
    <property type="term" value="P:axon development"/>
    <property type="evidence" value="ECO:0007669"/>
    <property type="project" value="TreeGrafter"/>
</dbReference>
<organism evidence="8 9">
    <name type="scientific">Trichinella pseudospiralis</name>
    <name type="common">Parasitic roundworm</name>
    <dbReference type="NCBI Taxonomy" id="6337"/>
    <lineage>
        <taxon>Eukaryota</taxon>
        <taxon>Metazoa</taxon>
        <taxon>Ecdysozoa</taxon>
        <taxon>Nematoda</taxon>
        <taxon>Enoplea</taxon>
        <taxon>Dorylaimia</taxon>
        <taxon>Trichinellida</taxon>
        <taxon>Trichinellidae</taxon>
        <taxon>Trichinella</taxon>
    </lineage>
</organism>
<dbReference type="GO" id="GO:0070888">
    <property type="term" value="F:E-box binding"/>
    <property type="evidence" value="ECO:0007669"/>
    <property type="project" value="TreeGrafter"/>
</dbReference>
<feature type="compositionally biased region" description="Low complexity" evidence="6">
    <location>
        <begin position="148"/>
        <end position="157"/>
    </location>
</feature>
<dbReference type="SMART" id="SM00353">
    <property type="entry name" value="HLH"/>
    <property type="match status" value="1"/>
</dbReference>
<dbReference type="InterPro" id="IPR011598">
    <property type="entry name" value="bHLH_dom"/>
</dbReference>
<dbReference type="SUPFAM" id="SSF47459">
    <property type="entry name" value="HLH, helix-loop-helix DNA-binding domain"/>
    <property type="match status" value="1"/>
</dbReference>
<evidence type="ECO:0000256" key="5">
    <source>
        <dbReference type="ARBA" id="ARBA00023242"/>
    </source>
</evidence>
<dbReference type="Pfam" id="PF00010">
    <property type="entry name" value="HLH"/>
    <property type="match status" value="1"/>
</dbReference>
<dbReference type="GO" id="GO:0007423">
    <property type="term" value="P:sensory organ development"/>
    <property type="evidence" value="ECO:0007669"/>
    <property type="project" value="TreeGrafter"/>
</dbReference>
<dbReference type="InterPro" id="IPR036638">
    <property type="entry name" value="HLH_DNA-bd_sf"/>
</dbReference>
<feature type="region of interest" description="Disordered" evidence="6">
    <location>
        <begin position="194"/>
        <end position="224"/>
    </location>
</feature>
<evidence type="ECO:0000256" key="2">
    <source>
        <dbReference type="ARBA" id="ARBA00022473"/>
    </source>
</evidence>
<comment type="caution">
    <text evidence="8">The sequence shown here is derived from an EMBL/GenBank/DDBJ whole genome shotgun (WGS) entry which is preliminary data.</text>
</comment>
<evidence type="ECO:0000256" key="1">
    <source>
        <dbReference type="ARBA" id="ARBA00004123"/>
    </source>
</evidence>
<dbReference type="OrthoDB" id="6161578at2759"/>
<dbReference type="Proteomes" id="UP000054995">
    <property type="component" value="Unassembled WGS sequence"/>
</dbReference>
<keyword evidence="9" id="KW-1185">Reference proteome</keyword>
<evidence type="ECO:0000259" key="7">
    <source>
        <dbReference type="PROSITE" id="PS50888"/>
    </source>
</evidence>
<keyword evidence="5" id="KW-0539">Nucleus</keyword>
<keyword evidence="2" id="KW-0217">Developmental protein</keyword>
<accession>A0A0V1FJT9</accession>
<reference evidence="8 9" key="1">
    <citation type="submission" date="2015-01" db="EMBL/GenBank/DDBJ databases">
        <title>Evolution of Trichinella species and genotypes.</title>
        <authorList>
            <person name="Korhonen P.K."/>
            <person name="Edoardo P."/>
            <person name="Giuseppe L.R."/>
            <person name="Gasser R.B."/>
        </authorList>
    </citation>
    <scope>NUCLEOTIDE SEQUENCE [LARGE SCALE GENOMIC DNA]</scope>
    <source>
        <strain evidence="8">ISS470</strain>
    </source>
</reference>
<comment type="subcellular location">
    <subcellularLocation>
        <location evidence="1">Nucleus</location>
    </subcellularLocation>
</comment>
<keyword evidence="4" id="KW-0524">Neurogenesis</keyword>
<evidence type="ECO:0000256" key="3">
    <source>
        <dbReference type="ARBA" id="ARBA00022782"/>
    </source>
</evidence>
<evidence type="ECO:0000313" key="9">
    <source>
        <dbReference type="Proteomes" id="UP000054995"/>
    </source>
</evidence>
<protein>
    <submittedName>
        <fullName evidence="8">Protein lin-32</fullName>
    </submittedName>
</protein>
<feature type="region of interest" description="Disordered" evidence="6">
    <location>
        <begin position="133"/>
        <end position="157"/>
    </location>
</feature>
<dbReference type="GO" id="GO:0045944">
    <property type="term" value="P:positive regulation of transcription by RNA polymerase II"/>
    <property type="evidence" value="ECO:0007669"/>
    <property type="project" value="TreeGrafter"/>
</dbReference>
<evidence type="ECO:0000313" key="8">
    <source>
        <dbReference type="EMBL" id="KRY86238.1"/>
    </source>
</evidence>
<dbReference type="AlphaFoldDB" id="A0A0V1FJT9"/>
<keyword evidence="3" id="KW-0221">Differentiation</keyword>
<dbReference type="InterPro" id="IPR050359">
    <property type="entry name" value="bHLH_transcription_factors"/>
</dbReference>
<dbReference type="EMBL" id="JYDT01000075">
    <property type="protein sequence ID" value="KRY86238.1"/>
    <property type="molecule type" value="Genomic_DNA"/>
</dbReference>
<name>A0A0V1FJT9_TRIPS</name>
<dbReference type="CDD" id="cd11430">
    <property type="entry name" value="bHLH_TS_ATOH1_like"/>
    <property type="match status" value="1"/>
</dbReference>
<feature type="domain" description="BHLH" evidence="7">
    <location>
        <begin position="241"/>
        <end position="293"/>
    </location>
</feature>
<sequence>MKMQRMRREKVGHIRICGARGRLRRQTELSNCHAWIVIMPVCQSTLIGQNWLYSLEKHQCVKLSLLEMDTTNSYSQMVSCGQEPFTNRQQFTYRTASNRWMPYAVPTDRLHGYVDDAANLSYQTLYGYESPGDYNNRDFVNPTSVYHQQQQQQQQLQQQQQQQSVMFQQNEAYSTKSTACTSWLNNNTTAVENANSQNNASSSSRNNSGNSSSSSSSNNNNSNKRALSHMHTMAGQPEMRRRRLAANERERRRMNSLNGAFDNLRNVLPSIESGKNLSKIETLLMAQEYIRVLQELIGSNKFLIEAVNCLPIIHAKVLLNGHLAIRQYRSCGAVSGTNICPLHSTKQITANVDLDCVGEYKLKKRRCVLFVDCLGRLYVLRIGYNEIGATLFATVSLRSPVNCRSFNWLVAGR</sequence>
<dbReference type="Gene3D" id="4.10.280.10">
    <property type="entry name" value="Helix-loop-helix DNA-binding domain"/>
    <property type="match status" value="1"/>
</dbReference>
<evidence type="ECO:0000256" key="6">
    <source>
        <dbReference type="SAM" id="MobiDB-lite"/>
    </source>
</evidence>